<evidence type="ECO:0000256" key="1">
    <source>
        <dbReference type="SAM" id="Phobius"/>
    </source>
</evidence>
<evidence type="ECO:0000313" key="2">
    <source>
        <dbReference type="EMBL" id="POG79499.1"/>
    </source>
</evidence>
<dbReference type="EMBL" id="AUPC02000024">
    <property type="protein sequence ID" value="POG79499.1"/>
    <property type="molecule type" value="Genomic_DNA"/>
</dbReference>
<gene>
    <name evidence="2" type="ORF">GLOIN_2v474896</name>
</gene>
<feature type="transmembrane region" description="Helical" evidence="1">
    <location>
        <begin position="216"/>
        <end position="234"/>
    </location>
</feature>
<keyword evidence="1" id="KW-0472">Membrane</keyword>
<reference evidence="2 3" key="1">
    <citation type="journal article" date="2013" name="Proc. Natl. Acad. Sci. U.S.A.">
        <title>Genome of an arbuscular mycorrhizal fungus provides insight into the oldest plant symbiosis.</title>
        <authorList>
            <person name="Tisserant E."/>
            <person name="Malbreil M."/>
            <person name="Kuo A."/>
            <person name="Kohler A."/>
            <person name="Symeonidi A."/>
            <person name="Balestrini R."/>
            <person name="Charron P."/>
            <person name="Duensing N."/>
            <person name="Frei Dit Frey N."/>
            <person name="Gianinazzi-Pearson V."/>
            <person name="Gilbert L.B."/>
            <person name="Handa Y."/>
            <person name="Herr J.R."/>
            <person name="Hijri M."/>
            <person name="Koul R."/>
            <person name="Kawaguchi M."/>
            <person name="Krajinski F."/>
            <person name="Lammers P.J."/>
            <person name="Masclaux F.G."/>
            <person name="Murat C."/>
            <person name="Morin E."/>
            <person name="Ndikumana S."/>
            <person name="Pagni M."/>
            <person name="Petitpierre D."/>
            <person name="Requena N."/>
            <person name="Rosikiewicz P."/>
            <person name="Riley R."/>
            <person name="Saito K."/>
            <person name="San Clemente H."/>
            <person name="Shapiro H."/>
            <person name="van Tuinen D."/>
            <person name="Becard G."/>
            <person name="Bonfante P."/>
            <person name="Paszkowski U."/>
            <person name="Shachar-Hill Y.Y."/>
            <person name="Tuskan G.A."/>
            <person name="Young P.W."/>
            <person name="Sanders I.R."/>
            <person name="Henrissat B."/>
            <person name="Rensing S.A."/>
            <person name="Grigoriev I.V."/>
            <person name="Corradi N."/>
            <person name="Roux C."/>
            <person name="Martin F."/>
        </authorList>
    </citation>
    <scope>NUCLEOTIDE SEQUENCE [LARGE SCALE GENOMIC DNA]</scope>
    <source>
        <strain evidence="2 3">DAOM 197198</strain>
    </source>
</reference>
<feature type="transmembrane region" description="Helical" evidence="1">
    <location>
        <begin position="187"/>
        <end position="210"/>
    </location>
</feature>
<dbReference type="Proteomes" id="UP000018888">
    <property type="component" value="Unassembled WGS sequence"/>
</dbReference>
<keyword evidence="1" id="KW-1133">Transmembrane helix</keyword>
<comment type="caution">
    <text evidence="2">The sequence shown here is derived from an EMBL/GenBank/DDBJ whole genome shotgun (WGS) entry which is preliminary data.</text>
</comment>
<dbReference type="AlphaFoldDB" id="A0A2P4QPD3"/>
<proteinExistence type="predicted"/>
<feature type="transmembrane region" description="Helical" evidence="1">
    <location>
        <begin position="76"/>
        <end position="98"/>
    </location>
</feature>
<feature type="transmembrane region" description="Helical" evidence="1">
    <location>
        <begin position="6"/>
        <end position="23"/>
    </location>
</feature>
<feature type="transmembrane region" description="Helical" evidence="1">
    <location>
        <begin position="145"/>
        <end position="166"/>
    </location>
</feature>
<feature type="transmembrane region" description="Helical" evidence="1">
    <location>
        <begin position="119"/>
        <end position="139"/>
    </location>
</feature>
<feature type="transmembrane region" description="Helical" evidence="1">
    <location>
        <begin position="43"/>
        <end position="64"/>
    </location>
</feature>
<evidence type="ECO:0000313" key="3">
    <source>
        <dbReference type="Proteomes" id="UP000018888"/>
    </source>
</evidence>
<keyword evidence="1" id="KW-0812">Transmembrane</keyword>
<reference evidence="2 3" key="2">
    <citation type="journal article" date="2018" name="New Phytol.">
        <title>High intraspecific genome diversity in the model arbuscular mycorrhizal symbiont Rhizophagus irregularis.</title>
        <authorList>
            <person name="Chen E.C.H."/>
            <person name="Morin E."/>
            <person name="Beaudet D."/>
            <person name="Noel J."/>
            <person name="Yildirir G."/>
            <person name="Ndikumana S."/>
            <person name="Charron P."/>
            <person name="St-Onge C."/>
            <person name="Giorgi J."/>
            <person name="Kruger M."/>
            <person name="Marton T."/>
            <person name="Ropars J."/>
            <person name="Grigoriev I.V."/>
            <person name="Hainaut M."/>
            <person name="Henrissat B."/>
            <person name="Roux C."/>
            <person name="Martin F."/>
            <person name="Corradi N."/>
        </authorList>
    </citation>
    <scope>NUCLEOTIDE SEQUENCE [LARGE SCALE GENOMIC DNA]</scope>
    <source>
        <strain evidence="2 3">DAOM 197198</strain>
    </source>
</reference>
<name>A0A2P4QPD3_RHIID</name>
<protein>
    <submittedName>
        <fullName evidence="2">Uncharacterized protein</fullName>
    </submittedName>
</protein>
<sequence length="280" mass="32459">MILNIILSVICGLIIIGCIFIFFRVSKIRAHLNEKRLSLGIKFPFYLAITYYFLAILNACLTNLDTLCILCGIESYFIGKIVDIFLTMNLFLGTILTLQTWIILKNNYEITYGLGKKDYILWLIIIIISTLLLITGLFIDMIIYFAIYLVLIPISFYCLLMIHMKLKLSSLDKTTNYKFNVYDLKKLRSYIFLFVCQWVLIITFRFSLSYSSYRSLVYTLSYLIGGIFHVILFIKNEGFLFNPDTIVRQEKAQQINDPETGIISPVENGQEYSLTETVSE</sequence>
<dbReference type="VEuPathDB" id="FungiDB:RhiirFUN_003350"/>
<accession>A0A2P4QPD3</accession>
<organism evidence="2 3">
    <name type="scientific">Rhizophagus irregularis (strain DAOM 181602 / DAOM 197198 / MUCL 43194)</name>
    <name type="common">Arbuscular mycorrhizal fungus</name>
    <name type="synonym">Glomus intraradices</name>
    <dbReference type="NCBI Taxonomy" id="747089"/>
    <lineage>
        <taxon>Eukaryota</taxon>
        <taxon>Fungi</taxon>
        <taxon>Fungi incertae sedis</taxon>
        <taxon>Mucoromycota</taxon>
        <taxon>Glomeromycotina</taxon>
        <taxon>Glomeromycetes</taxon>
        <taxon>Glomerales</taxon>
        <taxon>Glomeraceae</taxon>
        <taxon>Rhizophagus</taxon>
    </lineage>
</organism>
<keyword evidence="3" id="KW-1185">Reference proteome</keyword>